<dbReference type="EMBL" id="KE560733">
    <property type="protein sequence ID" value="EPZ35878.1"/>
    <property type="molecule type" value="Genomic_DNA"/>
</dbReference>
<dbReference type="HOGENOM" id="CLU_1587445_0_0_1"/>
<dbReference type="Proteomes" id="UP000281549">
    <property type="component" value="Unassembled WGS sequence"/>
</dbReference>
<gene>
    <name evidence="1" type="ORF">O9G_005957</name>
    <name evidence="2" type="ORF">ROZALSC1DRAFT_26940</name>
</gene>
<evidence type="ECO:0000313" key="1">
    <source>
        <dbReference type="EMBL" id="EPZ35878.1"/>
    </source>
</evidence>
<proteinExistence type="predicted"/>
<reference evidence="4" key="2">
    <citation type="journal article" date="2018" name="Nat. Microbiol.">
        <title>Leveraging single-cell genomics to expand the fungal tree of life.</title>
        <authorList>
            <person name="Ahrendt S.R."/>
            <person name="Quandt C.A."/>
            <person name="Ciobanu D."/>
            <person name="Clum A."/>
            <person name="Salamov A."/>
            <person name="Andreopoulos B."/>
            <person name="Cheng J.F."/>
            <person name="Woyke T."/>
            <person name="Pelin A."/>
            <person name="Henrissat B."/>
            <person name="Reynolds N.K."/>
            <person name="Benny G.L."/>
            <person name="Smith M.E."/>
            <person name="James T.Y."/>
            <person name="Grigoriev I.V."/>
        </authorList>
    </citation>
    <scope>NUCLEOTIDE SEQUENCE [LARGE SCALE GENOMIC DNA]</scope>
    <source>
        <strain evidence="4">CSF55</strain>
    </source>
</reference>
<dbReference type="AlphaFoldDB" id="A0A075B025"/>
<evidence type="ECO:0000313" key="3">
    <source>
        <dbReference type="Proteomes" id="UP000030755"/>
    </source>
</evidence>
<dbReference type="STRING" id="988480.A0A075B025"/>
<reference evidence="2" key="3">
    <citation type="submission" date="2018-08" db="EMBL/GenBank/DDBJ databases">
        <title>Leveraging single-cell genomics to expand the Fungal Tree of Life.</title>
        <authorList>
            <consortium name="DOE Joint Genome Institute"/>
            <person name="Ahrendt S.R."/>
            <person name="Quandt C.A."/>
            <person name="Ciobanu D."/>
            <person name="Clum A."/>
            <person name="Salamov A."/>
            <person name="Andreopoulos B."/>
            <person name="Cheng J.-F."/>
            <person name="Woyke T."/>
            <person name="Pelin A."/>
            <person name="Henrissat B."/>
            <person name="Reynolds N."/>
            <person name="Benny G.L."/>
            <person name="Smith M.E."/>
            <person name="James T.Y."/>
            <person name="Grigoriev I.V."/>
        </authorList>
    </citation>
    <scope>NUCLEOTIDE SEQUENCE</scope>
    <source>
        <strain evidence="2">CSF55</strain>
    </source>
</reference>
<evidence type="ECO:0000313" key="4">
    <source>
        <dbReference type="Proteomes" id="UP000281549"/>
    </source>
</evidence>
<name>A0A075B025_ROZAC</name>
<dbReference type="PANTHER" id="PTHR33477">
    <property type="entry name" value="P-LOOP NTPASE DOMAIN-CONTAINING PROTEIN LPA1 HOMOLOG 1"/>
    <property type="match status" value="1"/>
</dbReference>
<protein>
    <recommendedName>
        <fullName evidence="5">Phosphoribulokinase/uridine kinase domain-containing protein</fullName>
    </recommendedName>
</protein>
<dbReference type="PANTHER" id="PTHR33477:SF2">
    <property type="entry name" value="2-PHOSPHOGLYCERATE KINASE"/>
    <property type="match status" value="1"/>
</dbReference>
<evidence type="ECO:0000313" key="2">
    <source>
        <dbReference type="EMBL" id="RKP21654.1"/>
    </source>
</evidence>
<organism evidence="1 3">
    <name type="scientific">Rozella allomycis (strain CSF55)</name>
    <dbReference type="NCBI Taxonomy" id="988480"/>
    <lineage>
        <taxon>Eukaryota</taxon>
        <taxon>Fungi</taxon>
        <taxon>Fungi incertae sedis</taxon>
        <taxon>Cryptomycota</taxon>
        <taxon>Cryptomycota incertae sedis</taxon>
        <taxon>Rozella</taxon>
    </lineage>
</organism>
<dbReference type="Proteomes" id="UP000030755">
    <property type="component" value="Unassembled WGS sequence"/>
</dbReference>
<dbReference type="OrthoDB" id="271259at2759"/>
<dbReference type="EMBL" id="ML004938">
    <property type="protein sequence ID" value="RKP21654.1"/>
    <property type="molecule type" value="Genomic_DNA"/>
</dbReference>
<reference evidence="1 3" key="1">
    <citation type="journal article" date="2013" name="Curr. Biol.">
        <title>Shared signatures of parasitism and phylogenomics unite Cryptomycota and microsporidia.</title>
        <authorList>
            <person name="James T.Y."/>
            <person name="Pelin A."/>
            <person name="Bonen L."/>
            <person name="Ahrendt S."/>
            <person name="Sain D."/>
            <person name="Corradi N."/>
            <person name="Stajich J.E."/>
        </authorList>
    </citation>
    <scope>NUCLEOTIDE SEQUENCE [LARGE SCALE GENOMIC DNA]</scope>
    <source>
        <strain evidence="1">CSF55</strain>
        <strain evidence="1">CSF55</strain>
    </source>
</reference>
<evidence type="ECO:0008006" key="5">
    <source>
        <dbReference type="Google" id="ProtNLM"/>
    </source>
</evidence>
<sequence>MQLAERLNLSSVIKTDSEIYEPLWTRKNIDTLKSFREDCELVAKGLKQELIKCVKDGKTLILEGIHFNELVVETIRKIITEGGGIFIPYFVTLSDTYSHDNMINEWLERYKIQNSVDQVKSRILLVQSNLRRQHQNQIILDDFPKTLDCIHESFLRSLEMYTFPEISE</sequence>
<keyword evidence="3" id="KW-1185">Reference proteome</keyword>
<accession>A0A075B025</accession>